<protein>
    <recommendedName>
        <fullName evidence="4">Spore coat protein</fullName>
    </recommendedName>
</protein>
<name>A0ABR9QLG4_9BACI</name>
<dbReference type="RefSeq" id="WP_193537910.1">
    <property type="nucleotide sequence ID" value="NZ_JADCLJ010000022.1"/>
</dbReference>
<comment type="caution">
    <text evidence="2">The sequence shown here is derived from an EMBL/GenBank/DDBJ whole genome shotgun (WGS) entry which is preliminary data.</text>
</comment>
<evidence type="ECO:0000256" key="1">
    <source>
        <dbReference type="SAM" id="MobiDB-lite"/>
    </source>
</evidence>
<accession>A0ABR9QLG4</accession>
<reference evidence="2 3" key="1">
    <citation type="submission" date="2020-10" db="EMBL/GenBank/DDBJ databases">
        <title>Bacillus sp. HD4P25, an endophyte from a halophyte.</title>
        <authorList>
            <person name="Sun J.-Q."/>
        </authorList>
    </citation>
    <scope>NUCLEOTIDE SEQUENCE [LARGE SCALE GENOMIC DNA]</scope>
    <source>
        <strain evidence="2 3">YIM 93174</strain>
    </source>
</reference>
<proteinExistence type="predicted"/>
<evidence type="ECO:0000313" key="3">
    <source>
        <dbReference type="Proteomes" id="UP001516662"/>
    </source>
</evidence>
<dbReference type="EMBL" id="JADCLJ010000022">
    <property type="protein sequence ID" value="MBE4909355.1"/>
    <property type="molecule type" value="Genomic_DNA"/>
</dbReference>
<evidence type="ECO:0000313" key="2">
    <source>
        <dbReference type="EMBL" id="MBE4909355.1"/>
    </source>
</evidence>
<gene>
    <name evidence="2" type="ORF">IMZ08_14990</name>
</gene>
<organism evidence="2 3">
    <name type="scientific">Litchfieldia luteola</name>
    <dbReference type="NCBI Taxonomy" id="682179"/>
    <lineage>
        <taxon>Bacteria</taxon>
        <taxon>Bacillati</taxon>
        <taxon>Bacillota</taxon>
        <taxon>Bacilli</taxon>
        <taxon>Bacillales</taxon>
        <taxon>Bacillaceae</taxon>
        <taxon>Litchfieldia</taxon>
    </lineage>
</organism>
<sequence>MEEQQETKQNGPKESPDPFTRLMFGNSPRFSQSANKNSEEVPAQPSNQVDYMSLMKQVDEIMGSVNRIKPMFKEIGPLLDLFKKR</sequence>
<evidence type="ECO:0008006" key="4">
    <source>
        <dbReference type="Google" id="ProtNLM"/>
    </source>
</evidence>
<keyword evidence="3" id="KW-1185">Reference proteome</keyword>
<feature type="region of interest" description="Disordered" evidence="1">
    <location>
        <begin position="1"/>
        <end position="48"/>
    </location>
</feature>
<dbReference type="Proteomes" id="UP001516662">
    <property type="component" value="Unassembled WGS sequence"/>
</dbReference>